<accession>A0A4Q6XLH8</accession>
<evidence type="ECO:0008006" key="3">
    <source>
        <dbReference type="Google" id="ProtNLM"/>
    </source>
</evidence>
<reference evidence="1 2" key="1">
    <citation type="submission" date="2019-02" db="EMBL/GenBank/DDBJ databases">
        <authorList>
            <person name="Li Y."/>
        </authorList>
    </citation>
    <scope>NUCLEOTIDE SEQUENCE [LARGE SCALE GENOMIC DNA]</scope>
    <source>
        <strain evidence="1 2">30C10-4-7</strain>
    </source>
</reference>
<dbReference type="RefSeq" id="WP_130143292.1">
    <property type="nucleotide sequence ID" value="NZ_SGIT01000005.1"/>
</dbReference>
<evidence type="ECO:0000313" key="1">
    <source>
        <dbReference type="EMBL" id="RZF58192.1"/>
    </source>
</evidence>
<organism evidence="1 2">
    <name type="scientific">Sphingobacterium corticibacterium</name>
    <dbReference type="NCBI Taxonomy" id="2484746"/>
    <lineage>
        <taxon>Bacteria</taxon>
        <taxon>Pseudomonadati</taxon>
        <taxon>Bacteroidota</taxon>
        <taxon>Sphingobacteriia</taxon>
        <taxon>Sphingobacteriales</taxon>
        <taxon>Sphingobacteriaceae</taxon>
        <taxon>Sphingobacterium</taxon>
    </lineage>
</organism>
<dbReference type="EMBL" id="SGIT01000005">
    <property type="protein sequence ID" value="RZF58192.1"/>
    <property type="molecule type" value="Genomic_DNA"/>
</dbReference>
<comment type="caution">
    <text evidence="1">The sequence shown here is derived from an EMBL/GenBank/DDBJ whole genome shotgun (WGS) entry which is preliminary data.</text>
</comment>
<dbReference type="AlphaFoldDB" id="A0A4Q6XLH8"/>
<dbReference type="OrthoDB" id="703469at2"/>
<keyword evidence="2" id="KW-1185">Reference proteome</keyword>
<name>A0A4Q6XLH8_9SPHI</name>
<protein>
    <recommendedName>
        <fullName evidence="3">Fibronectin type III domain-containing protein</fullName>
    </recommendedName>
</protein>
<sequence>MKKPTKLFRSMNNEELMQYAEQIITKMRASEAVFPEPVPGLGSIETALIAFRLSATEAAHRDSRAIRIRREKRNELEYLLSELAKYVDTIANKDAVIIQTAGFTLSKDAESFTGVVPKAKGVVAEPQQVGSRRIKIKVARWKGARMYRYQFRKKGIETEWSELLSSKSTFVIEGLERFQEYEFRASYLGINPEPNYSDIVASYVV</sequence>
<proteinExistence type="predicted"/>
<evidence type="ECO:0000313" key="2">
    <source>
        <dbReference type="Proteomes" id="UP000292855"/>
    </source>
</evidence>
<dbReference type="Proteomes" id="UP000292855">
    <property type="component" value="Unassembled WGS sequence"/>
</dbReference>
<gene>
    <name evidence="1" type="ORF">EWE74_19260</name>
</gene>